<feature type="transmembrane region" description="Helical" evidence="1">
    <location>
        <begin position="113"/>
        <end position="138"/>
    </location>
</feature>
<evidence type="ECO:0008006" key="4">
    <source>
        <dbReference type="Google" id="ProtNLM"/>
    </source>
</evidence>
<dbReference type="EMBL" id="KL142429">
    <property type="protein sequence ID" value="KDR65993.1"/>
    <property type="molecule type" value="Genomic_DNA"/>
</dbReference>
<protein>
    <recommendedName>
        <fullName evidence="4">G-protein coupled receptors family 3 profile domain-containing protein</fullName>
    </recommendedName>
</protein>
<dbReference type="AlphaFoldDB" id="A0A067SGY0"/>
<feature type="transmembrane region" description="Helical" evidence="1">
    <location>
        <begin position="73"/>
        <end position="93"/>
    </location>
</feature>
<sequence>MASNQNDLLVVDIVALSLIHFLTFFLALFRILLRTYLHPKPLWLDDGLISATSVANLIIFGVLVSTRLSKNPAFITPLVYTLTLYLYFIVTWVSRAGQIMSMGRIFRGDKFRILRFNVLAAVFLFIGLIYCVAFKVYCDRTSREAIDVAGLTFCSFPEALKICILIVDLAVDAFIISIAWFTFKDTKLTPSEKYPIIIGFASSGWTFISGTICWSILLSRQYPEPRIIVCLANIMTVISTCSSNLPIVLVFLSIKLFRENPSEEFLDGSGSISFRNTGSAYKNTLHIRRPSLPMSRFDMMAFIDTLPVYNFAIVDQSTSTLRAVQATQSCPPTYVPGQRSMYRNSAF</sequence>
<accession>A0A067SGY0</accession>
<proteinExistence type="predicted"/>
<feature type="transmembrane region" description="Helical" evidence="1">
    <location>
        <begin position="9"/>
        <end position="33"/>
    </location>
</feature>
<keyword evidence="1" id="KW-0472">Membrane</keyword>
<feature type="transmembrane region" description="Helical" evidence="1">
    <location>
        <begin position="159"/>
        <end position="182"/>
    </location>
</feature>
<keyword evidence="1" id="KW-0812">Transmembrane</keyword>
<evidence type="ECO:0000313" key="3">
    <source>
        <dbReference type="Proteomes" id="UP000027222"/>
    </source>
</evidence>
<feature type="transmembrane region" description="Helical" evidence="1">
    <location>
        <begin position="48"/>
        <end position="66"/>
    </location>
</feature>
<keyword evidence="1" id="KW-1133">Transmembrane helix</keyword>
<feature type="transmembrane region" description="Helical" evidence="1">
    <location>
        <begin position="230"/>
        <end position="254"/>
    </location>
</feature>
<organism evidence="2 3">
    <name type="scientific">Galerina marginata (strain CBS 339.88)</name>
    <dbReference type="NCBI Taxonomy" id="685588"/>
    <lineage>
        <taxon>Eukaryota</taxon>
        <taxon>Fungi</taxon>
        <taxon>Dikarya</taxon>
        <taxon>Basidiomycota</taxon>
        <taxon>Agaricomycotina</taxon>
        <taxon>Agaricomycetes</taxon>
        <taxon>Agaricomycetidae</taxon>
        <taxon>Agaricales</taxon>
        <taxon>Agaricineae</taxon>
        <taxon>Strophariaceae</taxon>
        <taxon>Galerina</taxon>
    </lineage>
</organism>
<gene>
    <name evidence="2" type="ORF">GALMADRAFT_259938</name>
</gene>
<feature type="transmembrane region" description="Helical" evidence="1">
    <location>
        <begin position="194"/>
        <end position="218"/>
    </location>
</feature>
<dbReference type="Proteomes" id="UP000027222">
    <property type="component" value="Unassembled WGS sequence"/>
</dbReference>
<evidence type="ECO:0000313" key="2">
    <source>
        <dbReference type="EMBL" id="KDR65993.1"/>
    </source>
</evidence>
<evidence type="ECO:0000256" key="1">
    <source>
        <dbReference type="SAM" id="Phobius"/>
    </source>
</evidence>
<dbReference type="HOGENOM" id="CLU_799371_0_0_1"/>
<dbReference type="OrthoDB" id="3108950at2759"/>
<keyword evidence="3" id="KW-1185">Reference proteome</keyword>
<name>A0A067SGY0_GALM3</name>
<reference evidence="3" key="1">
    <citation type="journal article" date="2014" name="Proc. Natl. Acad. Sci. U.S.A.">
        <title>Extensive sampling of basidiomycete genomes demonstrates inadequacy of the white-rot/brown-rot paradigm for wood decay fungi.</title>
        <authorList>
            <person name="Riley R."/>
            <person name="Salamov A.A."/>
            <person name="Brown D.W."/>
            <person name="Nagy L.G."/>
            <person name="Floudas D."/>
            <person name="Held B.W."/>
            <person name="Levasseur A."/>
            <person name="Lombard V."/>
            <person name="Morin E."/>
            <person name="Otillar R."/>
            <person name="Lindquist E.A."/>
            <person name="Sun H."/>
            <person name="LaButti K.M."/>
            <person name="Schmutz J."/>
            <person name="Jabbour D."/>
            <person name="Luo H."/>
            <person name="Baker S.E."/>
            <person name="Pisabarro A.G."/>
            <person name="Walton J.D."/>
            <person name="Blanchette R.A."/>
            <person name="Henrissat B."/>
            <person name="Martin F."/>
            <person name="Cullen D."/>
            <person name="Hibbett D.S."/>
            <person name="Grigoriev I.V."/>
        </authorList>
    </citation>
    <scope>NUCLEOTIDE SEQUENCE [LARGE SCALE GENOMIC DNA]</scope>
    <source>
        <strain evidence="3">CBS 339.88</strain>
    </source>
</reference>